<comment type="caution">
    <text evidence="3">The sequence shown here is derived from an EMBL/GenBank/DDBJ whole genome shotgun (WGS) entry which is preliminary data.</text>
</comment>
<feature type="transmembrane region" description="Helical" evidence="2">
    <location>
        <begin position="564"/>
        <end position="589"/>
    </location>
</feature>
<feature type="transmembrane region" description="Helical" evidence="2">
    <location>
        <begin position="138"/>
        <end position="158"/>
    </location>
</feature>
<feature type="transmembrane region" description="Helical" evidence="2">
    <location>
        <begin position="533"/>
        <end position="552"/>
    </location>
</feature>
<protein>
    <recommendedName>
        <fullName evidence="5">Integral membrane protein</fullName>
    </recommendedName>
</protein>
<evidence type="ECO:0000256" key="1">
    <source>
        <dbReference type="SAM" id="MobiDB-lite"/>
    </source>
</evidence>
<feature type="region of interest" description="Disordered" evidence="1">
    <location>
        <begin position="66"/>
        <end position="85"/>
    </location>
</feature>
<name>A0ABP8YGB6_9MICO</name>
<feature type="transmembrane region" description="Helical" evidence="2">
    <location>
        <begin position="751"/>
        <end position="770"/>
    </location>
</feature>
<keyword evidence="2" id="KW-0812">Transmembrane</keyword>
<dbReference type="SUPFAM" id="SSF53474">
    <property type="entry name" value="alpha/beta-Hydrolases"/>
    <property type="match status" value="1"/>
</dbReference>
<keyword evidence="2" id="KW-0472">Membrane</keyword>
<feature type="transmembrane region" description="Helical" evidence="2">
    <location>
        <begin position="179"/>
        <end position="198"/>
    </location>
</feature>
<dbReference type="Proteomes" id="UP001500956">
    <property type="component" value="Unassembled WGS sequence"/>
</dbReference>
<feature type="transmembrane region" description="Helical" evidence="2">
    <location>
        <begin position="510"/>
        <end position="527"/>
    </location>
</feature>
<proteinExistence type="predicted"/>
<evidence type="ECO:0000256" key="2">
    <source>
        <dbReference type="SAM" id="Phobius"/>
    </source>
</evidence>
<feature type="transmembrane region" description="Helical" evidence="2">
    <location>
        <begin position="630"/>
        <end position="654"/>
    </location>
</feature>
<reference evidence="4" key="1">
    <citation type="journal article" date="2019" name="Int. J. Syst. Evol. Microbiol.">
        <title>The Global Catalogue of Microorganisms (GCM) 10K type strain sequencing project: providing services to taxonomists for standard genome sequencing and annotation.</title>
        <authorList>
            <consortium name="The Broad Institute Genomics Platform"/>
            <consortium name="The Broad Institute Genome Sequencing Center for Infectious Disease"/>
            <person name="Wu L."/>
            <person name="Ma J."/>
        </authorList>
    </citation>
    <scope>NUCLEOTIDE SEQUENCE [LARGE SCALE GENOMIC DNA]</scope>
    <source>
        <strain evidence="4">JCM 18063</strain>
    </source>
</reference>
<dbReference type="EMBL" id="BAABID010000008">
    <property type="protein sequence ID" value="GAA4725859.1"/>
    <property type="molecule type" value="Genomic_DNA"/>
</dbReference>
<evidence type="ECO:0008006" key="5">
    <source>
        <dbReference type="Google" id="ProtNLM"/>
    </source>
</evidence>
<feature type="transmembrane region" description="Helical" evidence="2">
    <location>
        <begin position="248"/>
        <end position="266"/>
    </location>
</feature>
<evidence type="ECO:0000313" key="3">
    <source>
        <dbReference type="EMBL" id="GAA4725859.1"/>
    </source>
</evidence>
<accession>A0ABP8YGB6</accession>
<keyword evidence="4" id="KW-1185">Reference proteome</keyword>
<organism evidence="3 4">
    <name type="scientific">Isoptericola chiayiensis</name>
    <dbReference type="NCBI Taxonomy" id="579446"/>
    <lineage>
        <taxon>Bacteria</taxon>
        <taxon>Bacillati</taxon>
        <taxon>Actinomycetota</taxon>
        <taxon>Actinomycetes</taxon>
        <taxon>Micrococcales</taxon>
        <taxon>Promicromonosporaceae</taxon>
        <taxon>Isoptericola</taxon>
    </lineage>
</organism>
<feature type="transmembrane region" description="Helical" evidence="2">
    <location>
        <begin position="370"/>
        <end position="393"/>
    </location>
</feature>
<feature type="transmembrane region" description="Helical" evidence="2">
    <location>
        <begin position="710"/>
        <end position="731"/>
    </location>
</feature>
<sequence length="1014" mass="105899">MSGSTTVPQAAGAAHESEADVLELRIHGVSNTPPAGALGLAAHEVEPAAVDLRGVHGDALGSFWWPGPDARRRDQEPPAQEPVRTCCEGDGADGCEECCDPRRIPPGVRREAYSWGAMARLSWAAPGGWSFGAVVSGVVRLLWVLVLPFGMANVAYWARRIPTSAHGAGNGRRVRSYQHGGAAAVRLFALVLTLLLTASTLTVTLDLVATKCLAESARGLDPELERVVCTALPDAVQALAFAPTAVRAAWSSAVPVALLVALWALGQRTRVRYEELTSARKGGEGRGYPGAAGATAEQSAPRFPLLSTPGFWTHRVLTLTGERVHLAAGIGFVAAVIGWSGAVSAAVRGSEASGCRRMRDFLRECDPQDALATAPGLVVAGLVGALVVVAAVWRTVQDSAAGADVGARRGLGARHGPAVWANVLVAGSVAAWAGSLVSLAAHDVASLAPPPAPPAPPAPSGDGVTVAAGSVVGLGAAPSLLVAVLVGLCVCAVAWRSGARSGSWFLRPQAHLLYLAVVLGLGAWALLTGIDAACWTAGAAAVLLVGLVLATWARGRSHHGDEAWWGTGPAVFLLLAAGFAVLLSALVVLGAHSVLQRPAGTATFEVVRVDGREPSAAVANGSGALTVPEVYVVFGLIVGLALLAVAVAALATVLRRLRWIARAPGTWSVTTPDSDCYGDDDPRTVDSSALPVRVLRVLRMRRHAAAGQRAELVVGVLAAFFLLALLLSLTLALADLPVLSSLEPGHDVARLAAPALGTAATLLAVSVAAAGRDGAGRPAGVLWDLMCFLPRAAHPFGPPCYAERVVPEVRGRLDAWLDALDLPPARRAAAAPRRRVVLSGHSNGGMLAAAVVLARSDEDQTPQRDVALLTYGTQLRGLFGRLFPELFGPAALGTPPLCRPRFRGADPWRNEVPRAGSVVAQSSRTWPRPSQDEPRRGSLAHQLRAGVGRGPRWRNLWRRTDFIGFPVCAYEPNPVDRGAEELDPRAYTVTVWHHSHYPAAPAYRKALDELLASF</sequence>
<dbReference type="InterPro" id="IPR029058">
    <property type="entry name" value="AB_hydrolase_fold"/>
</dbReference>
<gene>
    <name evidence="3" type="ORF">GCM10023216_15320</name>
</gene>
<dbReference type="RefSeq" id="WP_172149242.1">
    <property type="nucleotide sequence ID" value="NZ_BAABID010000008.1"/>
</dbReference>
<keyword evidence="2" id="KW-1133">Transmembrane helix</keyword>
<feature type="transmembrane region" description="Helical" evidence="2">
    <location>
        <begin position="418"/>
        <end position="441"/>
    </location>
</feature>
<evidence type="ECO:0000313" key="4">
    <source>
        <dbReference type="Proteomes" id="UP001500956"/>
    </source>
</evidence>
<feature type="transmembrane region" description="Helical" evidence="2">
    <location>
        <begin position="324"/>
        <end position="350"/>
    </location>
</feature>
<feature type="region of interest" description="Disordered" evidence="1">
    <location>
        <begin position="916"/>
        <end position="943"/>
    </location>
</feature>